<dbReference type="InterPro" id="IPR034681">
    <property type="entry name" value="MenF"/>
</dbReference>
<dbReference type="UniPathway" id="UPA00079"/>
<dbReference type="NCBIfam" id="NF011588">
    <property type="entry name" value="PRK15012.1"/>
    <property type="match status" value="1"/>
</dbReference>
<evidence type="ECO:0000259" key="6">
    <source>
        <dbReference type="Pfam" id="PF00425"/>
    </source>
</evidence>
<dbReference type="EMBL" id="JQHM01000001">
    <property type="protein sequence ID" value="KFX06624.1"/>
    <property type="molecule type" value="Genomic_DNA"/>
</dbReference>
<dbReference type="AlphaFoldDB" id="A0A093S1E9"/>
<dbReference type="SUPFAM" id="SSF56322">
    <property type="entry name" value="ADC synthase"/>
    <property type="match status" value="1"/>
</dbReference>
<evidence type="ECO:0000256" key="4">
    <source>
        <dbReference type="ARBA" id="ARBA00023235"/>
    </source>
</evidence>
<reference evidence="9 10" key="1">
    <citation type="submission" date="2014-08" db="EMBL/GenBank/DDBJ databases">
        <title>Genome sequences of NCPPB Pectobacterium isolates.</title>
        <authorList>
            <person name="Glover R.H."/>
            <person name="Sapp M."/>
            <person name="Elphinstone J."/>
        </authorList>
    </citation>
    <scope>NUCLEOTIDE SEQUENCE [LARGE SCALE GENOMIC DNA]</scope>
    <source>
        <strain evidence="8 9">NCPPB 2793</strain>
        <strain evidence="7 10">NCPPB 2795</strain>
    </source>
</reference>
<gene>
    <name evidence="5" type="primary">menF</name>
    <name evidence="8" type="ORF">JV35_06800</name>
    <name evidence="7" type="ORF">KP22_00585</name>
</gene>
<dbReference type="PANTHER" id="PTHR47253:SF4">
    <property type="entry name" value="ISOCHORISMATE SYNTHASE 2, CHLOROPLASTIC"/>
    <property type="match status" value="1"/>
</dbReference>
<dbReference type="EMBL" id="JQHL01000002">
    <property type="protein sequence ID" value="KFX20906.1"/>
    <property type="molecule type" value="Genomic_DNA"/>
</dbReference>
<dbReference type="GO" id="GO:0008909">
    <property type="term" value="F:isochorismate synthase activity"/>
    <property type="evidence" value="ECO:0007669"/>
    <property type="project" value="UniProtKB-UniRule"/>
</dbReference>
<dbReference type="InterPro" id="IPR004561">
    <property type="entry name" value="IsoChor_synthase"/>
</dbReference>
<dbReference type="Gene3D" id="3.60.120.10">
    <property type="entry name" value="Anthranilate synthase"/>
    <property type="match status" value="1"/>
</dbReference>
<evidence type="ECO:0000313" key="10">
    <source>
        <dbReference type="Proteomes" id="UP000032874"/>
    </source>
</evidence>
<feature type="binding site" evidence="5">
    <location>
        <position position="430"/>
    </location>
    <ligand>
        <name>Mg(2+)</name>
        <dbReference type="ChEBI" id="CHEBI:18420"/>
    </ligand>
</feature>
<comment type="pathway">
    <text evidence="5">Quinol/quinone metabolism; menaquinone biosynthesis.</text>
</comment>
<comment type="pathway">
    <text evidence="5">Quinol/quinone metabolism; 1,4-dihydroxy-2-naphthoate biosynthesis; 1,4-dihydroxy-2-naphthoate from chorismate: step 1/7.</text>
</comment>
<comment type="caution">
    <text evidence="7">The sequence shown here is derived from an EMBL/GenBank/DDBJ whole genome shotgun (WGS) entry which is preliminary data.</text>
</comment>
<dbReference type="eggNOG" id="COG1169">
    <property type="taxonomic scope" value="Bacteria"/>
</dbReference>
<comment type="function">
    <text evidence="5">Catalyzes the conversion of chorismate to isochorismate.</text>
</comment>
<keyword evidence="3 5" id="KW-0460">Magnesium</keyword>
<evidence type="ECO:0000256" key="5">
    <source>
        <dbReference type="HAMAP-Rule" id="MF_01935"/>
    </source>
</evidence>
<keyword evidence="9" id="KW-1185">Reference proteome</keyword>
<sequence length="447" mass="50194">MKQLSDLLRHLQQDLREPQPERAGFRQITRSLTLCDTSETLSDASELLPWLATQPVYPQFYWQHRQDREEAAVCGKVCGFHHLQDAEAFLVQQQCDPDVRIWGLNAFNQITEGGTSSPGYLFLPRAELRRQDDMLSLSINLFSETSLQQDADEASAFINLLLPPEPLPILHAEVQAVGHQPERQGWIDLLQRALHDINSGLMEKVVLARTTTLTLTQPLQATTFMAASRAANHHCFHFMLAHDARHAFLGSSPERLYRRWGRELETEALAGTVASDRDALKAAELASWLMKDTKNQHENMLVVDDICQRLQQSALSLDVMPPEIVRLRKVQHLRRTIHATLRTASDSACLDALQPTAAVAGLPRQEARRFIAAHEPFERGWYAGSAGYLSRQQSEFSVALRSAEVRDHVLTLYAGAGIVAGSDPEQEWQELENKASGLRSLLDGDMS</sequence>
<accession>A0A093S1E9</accession>
<dbReference type="Proteomes" id="UP000032874">
    <property type="component" value="Unassembled WGS sequence"/>
</dbReference>
<comment type="catalytic activity">
    <reaction evidence="1 5">
        <text>chorismate = isochorismate</text>
        <dbReference type="Rhea" id="RHEA:18985"/>
        <dbReference type="ChEBI" id="CHEBI:29748"/>
        <dbReference type="ChEBI" id="CHEBI:29780"/>
        <dbReference type="EC" id="5.4.4.2"/>
    </reaction>
</comment>
<feature type="domain" description="Chorismate-utilising enzyme C-terminal" evidence="6">
    <location>
        <begin position="183"/>
        <end position="434"/>
    </location>
</feature>
<organism evidence="7 10">
    <name type="scientific">Pectobacterium betavasculorum</name>
    <dbReference type="NCBI Taxonomy" id="55207"/>
    <lineage>
        <taxon>Bacteria</taxon>
        <taxon>Pseudomonadati</taxon>
        <taxon>Pseudomonadota</taxon>
        <taxon>Gammaproteobacteria</taxon>
        <taxon>Enterobacterales</taxon>
        <taxon>Pectobacteriaceae</taxon>
        <taxon>Pectobacterium</taxon>
    </lineage>
</organism>
<feature type="binding site" evidence="5">
    <location>
        <position position="298"/>
    </location>
    <ligand>
        <name>Mg(2+)</name>
        <dbReference type="ChEBI" id="CHEBI:18420"/>
    </ligand>
</feature>
<dbReference type="UniPathway" id="UPA01057">
    <property type="reaction ID" value="UER00163"/>
</dbReference>
<dbReference type="InterPro" id="IPR044250">
    <property type="entry name" value="MenF-like"/>
</dbReference>
<dbReference type="Proteomes" id="UP000032869">
    <property type="component" value="Unassembled WGS sequence"/>
</dbReference>
<dbReference type="PANTHER" id="PTHR47253">
    <property type="match status" value="1"/>
</dbReference>
<dbReference type="HAMAP" id="MF_01935">
    <property type="entry name" value="MenF"/>
    <property type="match status" value="1"/>
</dbReference>
<keyword evidence="4 5" id="KW-0413">Isomerase</keyword>
<evidence type="ECO:0000256" key="3">
    <source>
        <dbReference type="ARBA" id="ARBA00022842"/>
    </source>
</evidence>
<dbReference type="Pfam" id="PF00425">
    <property type="entry name" value="Chorismate_bind"/>
    <property type="match status" value="1"/>
</dbReference>
<dbReference type="OrthoDB" id="9806579at2"/>
<keyword evidence="5" id="KW-0474">Menaquinone biosynthesis</keyword>
<comment type="cofactor">
    <cofactor evidence="5">
        <name>Mg(2+)</name>
        <dbReference type="ChEBI" id="CHEBI:18420"/>
    </cofactor>
</comment>
<dbReference type="GO" id="GO:0000287">
    <property type="term" value="F:magnesium ion binding"/>
    <property type="evidence" value="ECO:0007669"/>
    <property type="project" value="UniProtKB-UniRule"/>
</dbReference>
<dbReference type="STRING" id="55207.KP22_00585"/>
<proteinExistence type="inferred from homology"/>
<dbReference type="NCBIfam" id="TIGR00543">
    <property type="entry name" value="isochor_syn"/>
    <property type="match status" value="1"/>
</dbReference>
<evidence type="ECO:0000313" key="8">
    <source>
        <dbReference type="EMBL" id="KFX20906.1"/>
    </source>
</evidence>
<dbReference type="EC" id="5.4.4.2" evidence="5"/>
<feature type="active site" description="Proton donor" evidence="5">
    <location>
        <position position="254"/>
    </location>
</feature>
<evidence type="ECO:0000256" key="2">
    <source>
        <dbReference type="ARBA" id="ARBA00005297"/>
    </source>
</evidence>
<dbReference type="RefSeq" id="WP_039301831.1">
    <property type="nucleotide sequence ID" value="NZ_JAODTE010000002.1"/>
</dbReference>
<feature type="active site" description="Proton acceptor" evidence="5">
    <location>
        <position position="204"/>
    </location>
</feature>
<evidence type="ECO:0000256" key="1">
    <source>
        <dbReference type="ARBA" id="ARBA00000799"/>
    </source>
</evidence>
<name>A0A093S1E9_9GAMM</name>
<keyword evidence="5" id="KW-0479">Metal-binding</keyword>
<evidence type="ECO:0000313" key="9">
    <source>
        <dbReference type="Proteomes" id="UP000032869"/>
    </source>
</evidence>
<evidence type="ECO:0000313" key="7">
    <source>
        <dbReference type="EMBL" id="KFX06624.1"/>
    </source>
</evidence>
<dbReference type="InterPro" id="IPR015890">
    <property type="entry name" value="Chorismate_C"/>
</dbReference>
<comment type="similarity">
    <text evidence="2 5">Belongs to the isochorismate synthase family.</text>
</comment>
<dbReference type="InterPro" id="IPR005801">
    <property type="entry name" value="ADC_synthase"/>
</dbReference>
<protein>
    <recommendedName>
        <fullName evidence="5">Isochorismate synthase MenF</fullName>
        <ecNumber evidence="5">5.4.4.2</ecNumber>
    </recommendedName>
    <alternativeName>
        <fullName evidence="5">Isochorismate mutase</fullName>
    </alternativeName>
</protein>
<dbReference type="GO" id="GO:0009234">
    <property type="term" value="P:menaquinone biosynthetic process"/>
    <property type="evidence" value="ECO:0007669"/>
    <property type="project" value="UniProtKB-UniRule"/>
</dbReference>